<dbReference type="InterPro" id="IPR000182">
    <property type="entry name" value="GNAT_dom"/>
</dbReference>
<feature type="domain" description="N-acetyltransferase" evidence="1">
    <location>
        <begin position="5"/>
        <end position="153"/>
    </location>
</feature>
<dbReference type="Gene3D" id="3.40.630.30">
    <property type="match status" value="1"/>
</dbReference>
<dbReference type="RefSeq" id="WP_168153387.1">
    <property type="nucleotide sequence ID" value="NZ_JAAWVT010000013.1"/>
</dbReference>
<evidence type="ECO:0000313" key="3">
    <source>
        <dbReference type="Proteomes" id="UP000746595"/>
    </source>
</evidence>
<keyword evidence="3" id="KW-1185">Reference proteome</keyword>
<dbReference type="PROSITE" id="PS51186">
    <property type="entry name" value="GNAT"/>
    <property type="match status" value="1"/>
</dbReference>
<organism evidence="2 3">
    <name type="scientific">Paeniglutamicibacter terrestris</name>
    <dbReference type="NCBI Taxonomy" id="2723403"/>
    <lineage>
        <taxon>Bacteria</taxon>
        <taxon>Bacillati</taxon>
        <taxon>Actinomycetota</taxon>
        <taxon>Actinomycetes</taxon>
        <taxon>Micrococcales</taxon>
        <taxon>Micrococcaceae</taxon>
        <taxon>Paeniglutamicibacter</taxon>
    </lineage>
</organism>
<dbReference type="SUPFAM" id="SSF55729">
    <property type="entry name" value="Acyl-CoA N-acyltransferases (Nat)"/>
    <property type="match status" value="1"/>
</dbReference>
<comment type="caution">
    <text evidence="2">The sequence shown here is derived from an EMBL/GenBank/DDBJ whole genome shotgun (WGS) entry which is preliminary data.</text>
</comment>
<evidence type="ECO:0000259" key="1">
    <source>
        <dbReference type="PROSITE" id="PS51186"/>
    </source>
</evidence>
<proteinExistence type="predicted"/>
<accession>A0ABX1G8Q4</accession>
<protein>
    <submittedName>
        <fullName evidence="2">GNAT family N-acetyltransferase</fullName>
    </submittedName>
</protein>
<evidence type="ECO:0000313" key="2">
    <source>
        <dbReference type="EMBL" id="NKG22638.1"/>
    </source>
</evidence>
<dbReference type="CDD" id="cd04301">
    <property type="entry name" value="NAT_SF"/>
    <property type="match status" value="1"/>
</dbReference>
<name>A0ABX1G8Q4_9MICC</name>
<dbReference type="Proteomes" id="UP000746595">
    <property type="component" value="Unassembled WGS sequence"/>
</dbReference>
<dbReference type="EMBL" id="JAAWVT010000013">
    <property type="protein sequence ID" value="NKG22638.1"/>
    <property type="molecule type" value="Genomic_DNA"/>
</dbReference>
<sequence length="156" mass="17745">MQTPFELRAATESDAQWIAELRAVVLKNDLERLDRYDPVRVRQRFLNEFRPEHTKIITLDGLAAGSLALRPTSDSQWLEHFYIDPQHQGKGLGGSVLADLMRRHADTRPFRLNVLAGSPAQRLYLRHGFVVDTSDPIDVFMVARGLTPRRPVTPTC</sequence>
<dbReference type="Pfam" id="PF13508">
    <property type="entry name" value="Acetyltransf_7"/>
    <property type="match status" value="1"/>
</dbReference>
<reference evidence="2 3" key="1">
    <citation type="submission" date="2020-04" db="EMBL/GenBank/DDBJ databases">
        <title>Paeniglutamicibacter sp. ANT13_2, a novel actinomycete isolated from sediment in Antarctica.</title>
        <authorList>
            <person name="Sakdapetsiri C."/>
            <person name="Pinyakong O."/>
        </authorList>
    </citation>
    <scope>NUCLEOTIDE SEQUENCE [LARGE SCALE GENOMIC DNA]</scope>
    <source>
        <strain evidence="2 3">ANT13_2</strain>
    </source>
</reference>
<gene>
    <name evidence="2" type="ORF">HED64_18230</name>
</gene>
<dbReference type="InterPro" id="IPR016181">
    <property type="entry name" value="Acyl_CoA_acyltransferase"/>
</dbReference>